<gene>
    <name evidence="4" type="ORF">EGW08_005113</name>
</gene>
<feature type="region of interest" description="Disordered" evidence="1">
    <location>
        <begin position="140"/>
        <end position="166"/>
    </location>
</feature>
<feature type="domain" description="Target of Nesh-SH3/FNDC1 C-terminal" evidence="3">
    <location>
        <begin position="679"/>
        <end position="804"/>
    </location>
</feature>
<proteinExistence type="predicted"/>
<feature type="signal peptide" evidence="2">
    <location>
        <begin position="1"/>
        <end position="25"/>
    </location>
</feature>
<accession>A0A3S1CA42</accession>
<keyword evidence="2" id="KW-0732">Signal</keyword>
<evidence type="ECO:0000259" key="3">
    <source>
        <dbReference type="Pfam" id="PF21731"/>
    </source>
</evidence>
<dbReference type="AlphaFoldDB" id="A0A3S1CA42"/>
<comment type="caution">
    <text evidence="4">The sequence shown here is derived from an EMBL/GenBank/DDBJ whole genome shotgun (WGS) entry which is preliminary data.</text>
</comment>
<name>A0A3S1CA42_ELYCH</name>
<feature type="chain" id="PRO_5018766726" description="Target of Nesh-SH3/FNDC1 C-terminal domain-containing protein" evidence="2">
    <location>
        <begin position="26"/>
        <end position="804"/>
    </location>
</feature>
<dbReference type="PANTHER" id="PTHR23197:SF8">
    <property type="entry name" value="FIBRONECTIN TYPE III DOMAIN-CONTAINING PROTEIN 1"/>
    <property type="match status" value="1"/>
</dbReference>
<dbReference type="EMBL" id="RQTK01000119">
    <property type="protein sequence ID" value="RUS87113.1"/>
    <property type="molecule type" value="Genomic_DNA"/>
</dbReference>
<evidence type="ECO:0000256" key="2">
    <source>
        <dbReference type="SAM" id="SignalP"/>
    </source>
</evidence>
<keyword evidence="5" id="KW-1185">Reference proteome</keyword>
<dbReference type="OrthoDB" id="6129306at2759"/>
<dbReference type="PANTHER" id="PTHR23197">
    <property type="entry name" value="TARSH-RELATED FIBRONECTIN DOMAIN-CONTAINING"/>
    <property type="match status" value="1"/>
</dbReference>
<dbReference type="STRING" id="188477.A0A3S1CA42"/>
<evidence type="ECO:0000313" key="4">
    <source>
        <dbReference type="EMBL" id="RUS87113.1"/>
    </source>
</evidence>
<evidence type="ECO:0000313" key="5">
    <source>
        <dbReference type="Proteomes" id="UP000271974"/>
    </source>
</evidence>
<reference evidence="4 5" key="1">
    <citation type="submission" date="2019-01" db="EMBL/GenBank/DDBJ databases">
        <title>A draft genome assembly of the solar-powered sea slug Elysia chlorotica.</title>
        <authorList>
            <person name="Cai H."/>
            <person name="Li Q."/>
            <person name="Fang X."/>
            <person name="Li J."/>
            <person name="Curtis N.E."/>
            <person name="Altenburger A."/>
            <person name="Shibata T."/>
            <person name="Feng M."/>
            <person name="Maeda T."/>
            <person name="Schwartz J.A."/>
            <person name="Shigenobu S."/>
            <person name="Lundholm N."/>
            <person name="Nishiyama T."/>
            <person name="Yang H."/>
            <person name="Hasebe M."/>
            <person name="Li S."/>
            <person name="Pierce S.K."/>
            <person name="Wang J."/>
        </authorList>
    </citation>
    <scope>NUCLEOTIDE SEQUENCE [LARGE SCALE GENOMIC DNA]</scope>
    <source>
        <strain evidence="4">EC2010</strain>
        <tissue evidence="4">Whole organism of an adult</tissue>
    </source>
</reference>
<evidence type="ECO:0000256" key="1">
    <source>
        <dbReference type="SAM" id="MobiDB-lite"/>
    </source>
</evidence>
<dbReference type="InterPro" id="IPR049109">
    <property type="entry name" value="TARSH/FNDC1_C"/>
</dbReference>
<dbReference type="Pfam" id="PF21731">
    <property type="entry name" value="TARSH_C"/>
    <property type="match status" value="1"/>
</dbReference>
<protein>
    <recommendedName>
        <fullName evidence="3">Target of Nesh-SH3/FNDC1 C-terminal domain-containing protein</fullName>
    </recommendedName>
</protein>
<organism evidence="4 5">
    <name type="scientific">Elysia chlorotica</name>
    <name type="common">Eastern emerald elysia</name>
    <name type="synonym">Sea slug</name>
    <dbReference type="NCBI Taxonomy" id="188477"/>
    <lineage>
        <taxon>Eukaryota</taxon>
        <taxon>Metazoa</taxon>
        <taxon>Spiralia</taxon>
        <taxon>Lophotrochozoa</taxon>
        <taxon>Mollusca</taxon>
        <taxon>Gastropoda</taxon>
        <taxon>Heterobranchia</taxon>
        <taxon>Euthyneura</taxon>
        <taxon>Panpulmonata</taxon>
        <taxon>Sacoglossa</taxon>
        <taxon>Placobranchoidea</taxon>
        <taxon>Plakobranchidae</taxon>
        <taxon>Elysia</taxon>
    </lineage>
</organism>
<sequence>MAAALPLIVLALQAAMLGRIGSAHGISVRNSPDNEENCVLSFVVPRDKMKSSCDVEAKVQRRISAVETRADVYRQQVTKLSSQLQQQLLDNAARLARVEAALGSRPKSDTGPTLGELSERLAVLERNMNRMYANMIVTSASSDSQEAKGPRVESASSGRLFTDSPWDGKTVDGHERLALLKGGDIESLVKSIVQAEVKKLTADFRDKVQEYDKVFSLFLPADSGVFRAGDDSFASSGRMEKLIKEVLKETTGVHDGTDSKMQELKSDVDSAWENVSEEIAEFIENMTREEGADPGDQGELYLLDDVLSETNDSFSGDGPDFNVTESPEDGAQDFNIGTTRIGHQGGQAVTSGAASGNSVGSAAAQEKLRAGGASLPGWMGDQTVGGQPRAEEERFKSEIRALMVQPLARVVHLVEQQAASLRDEIKLQDVRARDSLGEVTTRLDSLAGRAEAVELSVGSLAVRVQDSQAALGRVSELQVEVHELKKNLSRSVSFLNGAATAGLSREDASILEKHGKHLHKLDRLVNLFNNTLQHYSNEMVHRFKSLQPYLAQKMAQTHEKIETNTDEMHASLVQAMTRVNETLQRNTLRIQMVEDSIANAQIDTTLARNQFERQLQQATGGLGDLRSEFDRLASSHRDNRRKISRLEGHQREMAASVADTSNKLTDLQRDLRLRLSQDWVPLSFQYDASRSGCFGDQYVRRLEGQAEAGYVGVMLCSATRYKIFLSKALDGTFYNVGDTRGMGEDHCEFVGAGPDSEVKVSDPETRFDIVTGYSRKNYGDPLVLSKINLLKPSPTWYECGVSIP</sequence>
<dbReference type="Proteomes" id="UP000271974">
    <property type="component" value="Unassembled WGS sequence"/>
</dbReference>